<keyword evidence="8 11" id="KW-1133">Transmembrane helix</keyword>
<keyword evidence="5 11" id="KW-0812">Transmembrane</keyword>
<keyword evidence="9 11" id="KW-0472">Membrane</keyword>
<evidence type="ECO:0000256" key="5">
    <source>
        <dbReference type="ARBA" id="ARBA00022692"/>
    </source>
</evidence>
<keyword evidence="7" id="KW-0573">Peptidoglycan synthesis</keyword>
<evidence type="ECO:0000256" key="11">
    <source>
        <dbReference type="SAM" id="Phobius"/>
    </source>
</evidence>
<keyword evidence="1" id="KW-1003">Cell membrane</keyword>
<evidence type="ECO:0000256" key="2">
    <source>
        <dbReference type="ARBA" id="ARBA00022519"/>
    </source>
</evidence>
<feature type="transmembrane region" description="Helical" evidence="11">
    <location>
        <begin position="21"/>
        <end position="43"/>
    </location>
</feature>
<feature type="domain" description="Glycosyl transferase family 51" evidence="12">
    <location>
        <begin position="457"/>
        <end position="615"/>
    </location>
</feature>
<dbReference type="InterPro" id="IPR023346">
    <property type="entry name" value="Lysozyme-like_dom_sf"/>
</dbReference>
<keyword evidence="4" id="KW-0808">Transferase</keyword>
<evidence type="ECO:0000256" key="7">
    <source>
        <dbReference type="ARBA" id="ARBA00022984"/>
    </source>
</evidence>
<evidence type="ECO:0000256" key="1">
    <source>
        <dbReference type="ARBA" id="ARBA00022475"/>
    </source>
</evidence>
<dbReference type="InterPro" id="IPR001264">
    <property type="entry name" value="Glyco_trans_51"/>
</dbReference>
<evidence type="ECO:0000256" key="6">
    <source>
        <dbReference type="ARBA" id="ARBA00022960"/>
    </source>
</evidence>
<dbReference type="Proteomes" id="UP001501556">
    <property type="component" value="Unassembled WGS sequence"/>
</dbReference>
<keyword evidence="2" id="KW-0997">Cell inner membrane</keyword>
<keyword evidence="6" id="KW-0133">Cell shape</keyword>
<comment type="caution">
    <text evidence="13">The sequence shown here is derived from an EMBL/GenBank/DDBJ whole genome shotgun (WGS) entry which is preliminary data.</text>
</comment>
<organism evidence="13 14">
    <name type="scientific">Hymenobacter antarcticus</name>
    <dbReference type="NCBI Taxonomy" id="486270"/>
    <lineage>
        <taxon>Bacteria</taxon>
        <taxon>Pseudomonadati</taxon>
        <taxon>Bacteroidota</taxon>
        <taxon>Cytophagia</taxon>
        <taxon>Cytophagales</taxon>
        <taxon>Hymenobacteraceae</taxon>
        <taxon>Hymenobacter</taxon>
    </lineage>
</organism>
<dbReference type="PANTHER" id="PTHR30400:SF0">
    <property type="entry name" value="BIOSYNTHETIC PEPTIDOGLYCAN TRANSGLYCOSYLASE"/>
    <property type="match status" value="1"/>
</dbReference>
<keyword evidence="3" id="KW-0328">Glycosyltransferase</keyword>
<gene>
    <name evidence="13" type="ORF">GCM10022407_30750</name>
</gene>
<dbReference type="SUPFAM" id="SSF53955">
    <property type="entry name" value="Lysozyme-like"/>
    <property type="match status" value="1"/>
</dbReference>
<dbReference type="EMBL" id="BAABDI010000024">
    <property type="protein sequence ID" value="GAA3983464.1"/>
    <property type="molecule type" value="Genomic_DNA"/>
</dbReference>
<keyword evidence="14" id="KW-1185">Reference proteome</keyword>
<evidence type="ECO:0000256" key="10">
    <source>
        <dbReference type="ARBA" id="ARBA00023316"/>
    </source>
</evidence>
<evidence type="ECO:0000256" key="3">
    <source>
        <dbReference type="ARBA" id="ARBA00022676"/>
    </source>
</evidence>
<evidence type="ECO:0000313" key="14">
    <source>
        <dbReference type="Proteomes" id="UP001501556"/>
    </source>
</evidence>
<keyword evidence="10" id="KW-0961">Cell wall biogenesis/degradation</keyword>
<dbReference type="PANTHER" id="PTHR30400">
    <property type="entry name" value="MONOFUNCTIONAL BIOSYNTHETIC PEPTIDOGLYCAN TRANSGLYCOSYLASE"/>
    <property type="match status" value="1"/>
</dbReference>
<dbReference type="InterPro" id="IPR011812">
    <property type="entry name" value="Pep_trsgly"/>
</dbReference>
<proteinExistence type="predicted"/>
<evidence type="ECO:0000256" key="9">
    <source>
        <dbReference type="ARBA" id="ARBA00023136"/>
    </source>
</evidence>
<protein>
    <submittedName>
        <fullName evidence="13">Biosynthetic peptidoglycan transglycosylase</fullName>
    </submittedName>
</protein>
<accession>A0ABP7QLZ3</accession>
<evidence type="ECO:0000256" key="4">
    <source>
        <dbReference type="ARBA" id="ARBA00022679"/>
    </source>
</evidence>
<dbReference type="InterPro" id="IPR036950">
    <property type="entry name" value="PBP_transglycosylase"/>
</dbReference>
<dbReference type="Gene3D" id="1.10.3810.10">
    <property type="entry name" value="Biosynthetic peptidoglycan transglycosylase-like"/>
    <property type="match status" value="1"/>
</dbReference>
<sequence length="722" mass="79413">MTLAKPPTILSSVQISPSTKRLLLGILGSLAALLLLAFAVFQWKRQQLLTYALEAVKAKVERKYPVILTLGPARFAGFKTVEIAGLSLVPRAAPTDTLLTAKRLQASLSVRSLFAGRPVFSGLEIITARLTARKSATSDNYGFLVKKQKASTVPRDTTKGTNYGLLLNQVLETAFDNIPDEASFKDFYVSYLGPRHTALLRLPELRIEDGDISGRLTASIDSVVNELGISGHIVPGDYALTARVFGVGGSVQLPYVPRRFGALVSFDTVLVRLDSKEFDDDDTGGRLTVRGSLAARNFSLYHPKLAANEIEVKRGTLDFVATLGRGTAALEKGSLLTVNKIVLHPEISVRLKPSQAVRINVTSDDTEANDFFASLPTGIFDEVRGITGTGTLAYHLRASLDLARVDSLKFDSGLRGKNFKLTSVGEGDDDLSKLNTAFRHTVYNDRGDSVRTFAVGPPNPDFVPYNQVSPYLIHAITTAEDPRFFTHRGFMEQAFVKSAIQNIKERRFARGGSTISMQLVKNVFLTRQKTVARKVEEALIVWLLENTRLASKQRMFEVYLNIIEWGPSKYRWPSGKRGVYGVKDAALFYYGKRPGELNLPESLYLASIIPKPKFARYSFDAYGDLRRSTRYFFRLIADIMATRGLITGNDRESLPYALRLNGPARQYMAFAARPDTTRITAAADSSQFEPLNLIDLLNTGAAAPDAGVNSGAPDVEPLKAPK</sequence>
<reference evidence="14" key="1">
    <citation type="journal article" date="2019" name="Int. J. Syst. Evol. Microbiol.">
        <title>The Global Catalogue of Microorganisms (GCM) 10K type strain sequencing project: providing services to taxonomists for standard genome sequencing and annotation.</title>
        <authorList>
            <consortium name="The Broad Institute Genomics Platform"/>
            <consortium name="The Broad Institute Genome Sequencing Center for Infectious Disease"/>
            <person name="Wu L."/>
            <person name="Ma J."/>
        </authorList>
    </citation>
    <scope>NUCLEOTIDE SEQUENCE [LARGE SCALE GENOMIC DNA]</scope>
    <source>
        <strain evidence="14">JCM 17217</strain>
    </source>
</reference>
<evidence type="ECO:0000256" key="8">
    <source>
        <dbReference type="ARBA" id="ARBA00022989"/>
    </source>
</evidence>
<dbReference type="Pfam" id="PF00912">
    <property type="entry name" value="Transgly"/>
    <property type="match status" value="1"/>
</dbReference>
<evidence type="ECO:0000313" key="13">
    <source>
        <dbReference type="EMBL" id="GAA3983464.1"/>
    </source>
</evidence>
<evidence type="ECO:0000259" key="12">
    <source>
        <dbReference type="Pfam" id="PF00912"/>
    </source>
</evidence>
<name>A0ABP7QLZ3_9BACT</name>